<dbReference type="EC" id="3.5.2.7" evidence="2"/>
<dbReference type="AlphaFoldDB" id="A0A381U051"/>
<dbReference type="InterPro" id="IPR006680">
    <property type="entry name" value="Amidohydro-rel"/>
</dbReference>
<dbReference type="Gene3D" id="3.20.20.140">
    <property type="entry name" value="Metal-dependent hydrolases"/>
    <property type="match status" value="1"/>
</dbReference>
<dbReference type="InterPro" id="IPR032466">
    <property type="entry name" value="Metal_Hydrolase"/>
</dbReference>
<dbReference type="CDD" id="cd01296">
    <property type="entry name" value="Imidazolone-5PH"/>
    <property type="match status" value="1"/>
</dbReference>
<organism evidence="9">
    <name type="scientific">marine metagenome</name>
    <dbReference type="NCBI Taxonomy" id="408172"/>
    <lineage>
        <taxon>unclassified sequences</taxon>
        <taxon>metagenomes</taxon>
        <taxon>ecological metagenomes</taxon>
    </lineage>
</organism>
<evidence type="ECO:0000256" key="1">
    <source>
        <dbReference type="ARBA" id="ARBA00005023"/>
    </source>
</evidence>
<keyword evidence="5" id="KW-0369">Histidine metabolism</keyword>
<dbReference type="GO" id="GO:0019556">
    <property type="term" value="P:L-histidine catabolic process to glutamate and formamide"/>
    <property type="evidence" value="ECO:0007669"/>
    <property type="project" value="InterPro"/>
</dbReference>
<keyword evidence="6" id="KW-0862">Zinc</keyword>
<dbReference type="SUPFAM" id="SSF51556">
    <property type="entry name" value="Metallo-dependent hydrolases"/>
    <property type="match status" value="1"/>
</dbReference>
<dbReference type="PANTHER" id="PTHR42752">
    <property type="entry name" value="IMIDAZOLONEPROPIONASE"/>
    <property type="match status" value="1"/>
</dbReference>
<accession>A0A381U051</accession>
<evidence type="ECO:0000256" key="5">
    <source>
        <dbReference type="ARBA" id="ARBA00022808"/>
    </source>
</evidence>
<protein>
    <recommendedName>
        <fullName evidence="2">imidazolonepropionase</fullName>
        <ecNumber evidence="2">3.5.2.7</ecNumber>
    </recommendedName>
</protein>
<evidence type="ECO:0000256" key="2">
    <source>
        <dbReference type="ARBA" id="ARBA00012864"/>
    </source>
</evidence>
<dbReference type="FunFam" id="3.20.20.140:FF:000007">
    <property type="entry name" value="Imidazolonepropionase"/>
    <property type="match status" value="1"/>
</dbReference>
<reference evidence="9" key="1">
    <citation type="submission" date="2018-05" db="EMBL/GenBank/DDBJ databases">
        <authorList>
            <person name="Lanie J.A."/>
            <person name="Ng W.-L."/>
            <person name="Kazmierczak K.M."/>
            <person name="Andrzejewski T.M."/>
            <person name="Davidsen T.M."/>
            <person name="Wayne K.J."/>
            <person name="Tettelin H."/>
            <person name="Glass J.I."/>
            <person name="Rusch D."/>
            <person name="Podicherti R."/>
            <person name="Tsui H.-C.T."/>
            <person name="Winkler M.E."/>
        </authorList>
    </citation>
    <scope>NUCLEOTIDE SEQUENCE</scope>
</reference>
<evidence type="ECO:0000313" key="9">
    <source>
        <dbReference type="EMBL" id="SVA21626.1"/>
    </source>
</evidence>
<dbReference type="EMBL" id="UINC01005485">
    <property type="protein sequence ID" value="SVA21626.1"/>
    <property type="molecule type" value="Genomic_DNA"/>
</dbReference>
<dbReference type="SUPFAM" id="SSF51338">
    <property type="entry name" value="Composite domain of metallo-dependent hydrolases"/>
    <property type="match status" value="1"/>
</dbReference>
<evidence type="ECO:0000256" key="6">
    <source>
        <dbReference type="ARBA" id="ARBA00022833"/>
    </source>
</evidence>
<dbReference type="Gene3D" id="2.30.40.10">
    <property type="entry name" value="Urease, subunit C, domain 1"/>
    <property type="match status" value="1"/>
</dbReference>
<proteinExistence type="inferred from homology"/>
<gene>
    <name evidence="9" type="ORF">METZ01_LOCUS74480</name>
</gene>
<evidence type="ECO:0000256" key="3">
    <source>
        <dbReference type="ARBA" id="ARBA00022723"/>
    </source>
</evidence>
<dbReference type="InterPro" id="IPR011059">
    <property type="entry name" value="Metal-dep_hydrolase_composite"/>
</dbReference>
<keyword evidence="7" id="KW-0408">Iron</keyword>
<keyword evidence="4" id="KW-0378">Hydrolase</keyword>
<evidence type="ECO:0000256" key="4">
    <source>
        <dbReference type="ARBA" id="ARBA00022801"/>
    </source>
</evidence>
<dbReference type="GO" id="GO:0005737">
    <property type="term" value="C:cytoplasm"/>
    <property type="evidence" value="ECO:0007669"/>
    <property type="project" value="InterPro"/>
</dbReference>
<sequence>MPSLKLSNIGQLVTFDCEKNDMVILENIEIVIDGNIIVELGENLGDADQVINCNQKLVTPGFVDPHTHPIFLDGREDEFTMRLQGATYEEIGEAGGGIVNSIKGVRNSTESDLISRVKSRMDRFLKYGTTTVECKSGYGLNTDSELKSLKVIDEVNRFHKIDMVPTFMGGHAYPPEFKDNHDGYVDLICNEMIPAVSDQGIAKFNDVFCENGYFTAEQTKRILDVGKVHGLIPRIHADEFEDSGAAELAGETGSISADHLMAVSDEGIQKLAKNGTIATLLPGTTFFLGKSGYAPYLKLKEAGVDVALATDFNPGSCNIQSMPFILSLSCIYLKMPVLDAIMAATFTSAKSLQLENEVGSIEIGKKADILVWNIEKTVQIPYLVSDHPIQSIIKNGSIVS</sequence>
<dbReference type="InterPro" id="IPR005920">
    <property type="entry name" value="HutI"/>
</dbReference>
<dbReference type="Pfam" id="PF01979">
    <property type="entry name" value="Amidohydro_1"/>
    <property type="match status" value="1"/>
</dbReference>
<evidence type="ECO:0000259" key="8">
    <source>
        <dbReference type="Pfam" id="PF01979"/>
    </source>
</evidence>
<keyword evidence="3" id="KW-0479">Metal-binding</keyword>
<feature type="domain" description="Amidohydrolase-related" evidence="8">
    <location>
        <begin position="57"/>
        <end position="399"/>
    </location>
</feature>
<dbReference type="NCBIfam" id="TIGR01224">
    <property type="entry name" value="hutI"/>
    <property type="match status" value="1"/>
</dbReference>
<evidence type="ECO:0000256" key="7">
    <source>
        <dbReference type="ARBA" id="ARBA00023004"/>
    </source>
</evidence>
<dbReference type="GO" id="GO:0046872">
    <property type="term" value="F:metal ion binding"/>
    <property type="evidence" value="ECO:0007669"/>
    <property type="project" value="UniProtKB-KW"/>
</dbReference>
<dbReference type="HAMAP" id="MF_00372">
    <property type="entry name" value="HutI"/>
    <property type="match status" value="1"/>
</dbReference>
<dbReference type="PANTHER" id="PTHR42752:SF1">
    <property type="entry name" value="IMIDAZOLONEPROPIONASE-RELATED"/>
    <property type="match status" value="1"/>
</dbReference>
<name>A0A381U051_9ZZZZ</name>
<comment type="pathway">
    <text evidence="1">Amino-acid degradation.</text>
</comment>
<dbReference type="GO" id="GO:0050480">
    <property type="term" value="F:imidazolonepropionase activity"/>
    <property type="evidence" value="ECO:0007669"/>
    <property type="project" value="UniProtKB-EC"/>
</dbReference>